<evidence type="ECO:0000256" key="6">
    <source>
        <dbReference type="SAM" id="Phobius"/>
    </source>
</evidence>
<dbReference type="InterPro" id="IPR019109">
    <property type="entry name" value="MamF_MmsF"/>
</dbReference>
<comment type="subcellular location">
    <subcellularLocation>
        <location evidence="1">Membrane</location>
        <topology evidence="1">Multi-pass membrane protein</topology>
    </subcellularLocation>
</comment>
<reference evidence="8" key="1">
    <citation type="journal article" date="2019" name="Int. J. Syst. Evol. Microbiol.">
        <title>The Global Catalogue of Microorganisms (GCM) 10K type strain sequencing project: providing services to taxonomists for standard genome sequencing and annotation.</title>
        <authorList>
            <consortium name="The Broad Institute Genomics Platform"/>
            <consortium name="The Broad Institute Genome Sequencing Center for Infectious Disease"/>
            <person name="Wu L."/>
            <person name="Ma J."/>
        </authorList>
    </citation>
    <scope>NUCLEOTIDE SEQUENCE [LARGE SCALE GENOMIC DNA]</scope>
    <source>
        <strain evidence="8">CCUG 59129</strain>
    </source>
</reference>
<dbReference type="Proteomes" id="UP001596989">
    <property type="component" value="Unassembled WGS sequence"/>
</dbReference>
<dbReference type="PANTHER" id="PTHR36460">
    <property type="entry name" value="UPF0132 DOMAIN PROTEIN (AFU_ORTHOLOGUE AFUA_3G10255)"/>
    <property type="match status" value="1"/>
</dbReference>
<feature type="transmembrane region" description="Helical" evidence="6">
    <location>
        <begin position="91"/>
        <end position="113"/>
    </location>
</feature>
<evidence type="ECO:0000313" key="8">
    <source>
        <dbReference type="Proteomes" id="UP001596989"/>
    </source>
</evidence>
<dbReference type="RefSeq" id="WP_377566407.1">
    <property type="nucleotide sequence ID" value="NZ_JBHTJZ010000033.1"/>
</dbReference>
<feature type="compositionally biased region" description="Basic and acidic residues" evidence="5">
    <location>
        <begin position="1"/>
        <end position="18"/>
    </location>
</feature>
<feature type="region of interest" description="Disordered" evidence="5">
    <location>
        <begin position="1"/>
        <end position="29"/>
    </location>
</feature>
<evidence type="ECO:0000256" key="2">
    <source>
        <dbReference type="ARBA" id="ARBA00022692"/>
    </source>
</evidence>
<keyword evidence="8" id="KW-1185">Reference proteome</keyword>
<proteinExistence type="predicted"/>
<dbReference type="EMBL" id="JBHTJZ010000033">
    <property type="protein sequence ID" value="MFD0961132.1"/>
    <property type="molecule type" value="Genomic_DNA"/>
</dbReference>
<evidence type="ECO:0000313" key="7">
    <source>
        <dbReference type="EMBL" id="MFD0961132.1"/>
    </source>
</evidence>
<keyword evidence="3 6" id="KW-1133">Transmembrane helix</keyword>
<feature type="transmembrane region" description="Helical" evidence="6">
    <location>
        <begin position="65"/>
        <end position="85"/>
    </location>
</feature>
<evidence type="ECO:0000256" key="1">
    <source>
        <dbReference type="ARBA" id="ARBA00004141"/>
    </source>
</evidence>
<keyword evidence="4 6" id="KW-0472">Membrane</keyword>
<accession>A0ABW3HUR9</accession>
<sequence length="139" mass="15528">MSENKMSEKGQTVFKEETAEQESVGSQKMKTSTGLEENIAGLLSYVFGAITGVIFLILEKDNRFIRFHALQSTLTFVVLLIFNFILTAIPIIGWLIGLLIAPIGFILWIVLMVKAYQGKWFKLPVIGEIAMNQMKKGNG</sequence>
<feature type="transmembrane region" description="Helical" evidence="6">
    <location>
        <begin position="39"/>
        <end position="58"/>
    </location>
</feature>
<name>A0ABW3HUR9_9BACL</name>
<comment type="caution">
    <text evidence="7">The sequence shown here is derived from an EMBL/GenBank/DDBJ whole genome shotgun (WGS) entry which is preliminary data.</text>
</comment>
<organism evidence="7 8">
    <name type="scientific">Paenibacillus chungangensis</name>
    <dbReference type="NCBI Taxonomy" id="696535"/>
    <lineage>
        <taxon>Bacteria</taxon>
        <taxon>Bacillati</taxon>
        <taxon>Bacillota</taxon>
        <taxon>Bacilli</taxon>
        <taxon>Bacillales</taxon>
        <taxon>Paenibacillaceae</taxon>
        <taxon>Paenibacillus</taxon>
    </lineage>
</organism>
<keyword evidence="2 6" id="KW-0812">Transmembrane</keyword>
<dbReference type="PANTHER" id="PTHR36460:SF1">
    <property type="entry name" value="UPF0132 DOMAIN PROTEIN (AFU_ORTHOLOGUE AFUA_3G10255)"/>
    <property type="match status" value="1"/>
</dbReference>
<dbReference type="Pfam" id="PF09685">
    <property type="entry name" value="MamF_MmsF"/>
    <property type="match status" value="1"/>
</dbReference>
<protein>
    <submittedName>
        <fullName evidence="7">DUF4870 domain-containing protein</fullName>
    </submittedName>
</protein>
<evidence type="ECO:0000256" key="3">
    <source>
        <dbReference type="ARBA" id="ARBA00022989"/>
    </source>
</evidence>
<evidence type="ECO:0000256" key="5">
    <source>
        <dbReference type="SAM" id="MobiDB-lite"/>
    </source>
</evidence>
<gene>
    <name evidence="7" type="ORF">ACFQ2I_17425</name>
</gene>
<evidence type="ECO:0000256" key="4">
    <source>
        <dbReference type="ARBA" id="ARBA00023136"/>
    </source>
</evidence>